<evidence type="ECO:0000313" key="2">
    <source>
        <dbReference type="EMBL" id="EJK63049.1"/>
    </source>
</evidence>
<organism evidence="2 3">
    <name type="scientific">Thalassiosira oceanica</name>
    <name type="common">Marine diatom</name>
    <dbReference type="NCBI Taxonomy" id="159749"/>
    <lineage>
        <taxon>Eukaryota</taxon>
        <taxon>Sar</taxon>
        <taxon>Stramenopiles</taxon>
        <taxon>Ochrophyta</taxon>
        <taxon>Bacillariophyta</taxon>
        <taxon>Coscinodiscophyceae</taxon>
        <taxon>Thalassiosirophycidae</taxon>
        <taxon>Thalassiosirales</taxon>
        <taxon>Thalassiosiraceae</taxon>
        <taxon>Thalassiosira</taxon>
    </lineage>
</organism>
<feature type="compositionally biased region" description="Basic residues" evidence="1">
    <location>
        <begin position="309"/>
        <end position="328"/>
    </location>
</feature>
<dbReference type="OrthoDB" id="28127at2759"/>
<dbReference type="GO" id="GO:0006974">
    <property type="term" value="P:DNA damage response"/>
    <property type="evidence" value="ECO:0007669"/>
    <property type="project" value="InterPro"/>
</dbReference>
<gene>
    <name evidence="2" type="ORF">THAOC_16315</name>
</gene>
<accession>K0SDK4</accession>
<name>K0SDK4_THAOC</name>
<dbReference type="GO" id="GO:0005759">
    <property type="term" value="C:mitochondrial matrix"/>
    <property type="evidence" value="ECO:0007669"/>
    <property type="project" value="TreeGrafter"/>
</dbReference>
<dbReference type="eggNOG" id="KOG4176">
    <property type="taxonomic scope" value="Eukaryota"/>
</dbReference>
<sequence length="1280" mass="142270">MLRKILQLLHLGSPRGLAKGGGGHYQKEDCQQPNHRGRKSDDRRFDRRGRKSNRTNRTVWEDLDLSSTVSCGYHRCFVRSVSNQKEGYLIALPEKNALSGMINETELANEMSLSYDAKTFHIAGELPQKLLMPEKTMAELNAQVRNPLRVHYFGGNDTKYYAQHRFFSRPRVPVVVQKMKASPKESLLVHCADNDFTRKQLPAFISNIVDDSLFRANLARDRYMMYEMLIGMPQLATDFQLMINTSGELYFIDFGGHAWGASRMEELSFSLNKIREEGLCGESFDMINHALNRSDAVGVEDENREGKEKGKRKRGKRGGREGKRRGKRERAAVQPVTLSSLRSSTPTSFVFLLAALLDARDLCQVSLTCKTLGGKRANAVDGLSLVKEVTRRLFEFASERERSCLQKYPGKGWVKLFHHLLMLRSKLAFDKLVGGNIQHGEEQSIMRATIPEHISTGPSTTDIIGNQTMPSHNEIKGGITALGFGERGQQSGRSQGNGERTPPTYLALARDWKGAVCITDIKLSVLSKIRELLYQNLSMSARWASSFRLSSSTGSTAAVDAAAKADAALDPAETRRLFALLSDTAVLRDPSSGQCCRNRCSGCVYLDPSGRFLYDEWTASDPSGGWIAPYERLDVGETVATSSWGQLLFSDGRGTDAKTMEGFLEQPPARKNEVERSDFARLLGVQEGDAGGEGEAGDDMAISRLAVQCLWNVLSPSAGYPRLSSAEVCRAVKGTDGSSSEMGGAMDLETFEAAMIRAAERILERGGIDAYASGGDASAATAAVDYDAMSKEELLALVDERGMVRVPKMVSLSADLIHVWLNSSSDKRIIVNVCVSTETVLDRGTQVLRRARQAGETAPSEEHAELKQTINDPLFCTSYRRRGGAHQGKRKREPALQSQPRADGTDNRTTRPGPGKVVMLGSCRRPGARVRVVATLMSRPLASPPSSSVISGGDCHASFDEGGMAAEHHRQFDDGESDRRTHRALLGSPLSRAAWRPTTNHVREEEEEHERIFRRIKGEKVPRRAEQFARYFASTSRPSESHVCLKHAPKDFDQSAAVYPDFVSTDESKALIKEANKRFGRKKRFQDGHWYREIEMTIPQDFSQISESTISQDHQMLTNVILRTREHLETNHFPATNIGKNIQWLPCHAIDLAQDGDLDAHVDSVKFSGGVVCGISLLSDSIMRLRPSEESLERGNQLGQPHQQSCSSPDDNDYVDLYLPKNSLYVLSGLSRYEYTHELLPNRGEFTLVQDGECDVNVISVERGRRLSIIFRDKHPDSYT</sequence>
<comment type="caution">
    <text evidence="2">The sequence shown here is derived from an EMBL/GenBank/DDBJ whole genome shotgun (WGS) entry which is preliminary data.</text>
</comment>
<feature type="region of interest" description="Disordered" evidence="1">
    <location>
        <begin position="879"/>
        <end position="921"/>
    </location>
</feature>
<dbReference type="SUPFAM" id="SSF51197">
    <property type="entry name" value="Clavaminate synthase-like"/>
    <property type="match status" value="1"/>
</dbReference>
<evidence type="ECO:0000313" key="3">
    <source>
        <dbReference type="Proteomes" id="UP000266841"/>
    </source>
</evidence>
<dbReference type="PANTHER" id="PTHR21052:SF0">
    <property type="entry name" value="ALPHA-KETOGLUTARATE-DEPENDENT DIOXYGENASE ALKB HOMOLOG 7, MITOCHONDRIAL"/>
    <property type="match status" value="1"/>
</dbReference>
<feature type="region of interest" description="Disordered" evidence="1">
    <location>
        <begin position="297"/>
        <end position="335"/>
    </location>
</feature>
<evidence type="ECO:0000256" key="1">
    <source>
        <dbReference type="SAM" id="MobiDB-lite"/>
    </source>
</evidence>
<feature type="region of interest" description="Disordered" evidence="1">
    <location>
        <begin position="17"/>
        <end position="51"/>
    </location>
</feature>
<dbReference type="PANTHER" id="PTHR21052">
    <property type="entry name" value="SPERMATOGENESIS ASSOCIATED 11-RELATED"/>
    <property type="match status" value="1"/>
</dbReference>
<reference evidence="2 3" key="1">
    <citation type="journal article" date="2012" name="Genome Biol.">
        <title>Genome and low-iron response of an oceanic diatom adapted to chronic iron limitation.</title>
        <authorList>
            <person name="Lommer M."/>
            <person name="Specht M."/>
            <person name="Roy A.S."/>
            <person name="Kraemer L."/>
            <person name="Andreson R."/>
            <person name="Gutowska M.A."/>
            <person name="Wolf J."/>
            <person name="Bergner S.V."/>
            <person name="Schilhabel M.B."/>
            <person name="Klostermeier U.C."/>
            <person name="Beiko R.G."/>
            <person name="Rosenstiel P."/>
            <person name="Hippler M."/>
            <person name="Laroche J."/>
        </authorList>
    </citation>
    <scope>NUCLEOTIDE SEQUENCE [LARGE SCALE GENOMIC DNA]</scope>
    <source>
        <strain evidence="2 3">CCMP1005</strain>
    </source>
</reference>
<feature type="compositionally biased region" description="Basic residues" evidence="1">
    <location>
        <begin position="879"/>
        <end position="892"/>
    </location>
</feature>
<feature type="compositionally biased region" description="Polar residues" evidence="1">
    <location>
        <begin position="1197"/>
        <end position="1209"/>
    </location>
</feature>
<dbReference type="InterPro" id="IPR032870">
    <property type="entry name" value="ALKBH7-like"/>
</dbReference>
<dbReference type="GO" id="GO:0006631">
    <property type="term" value="P:fatty acid metabolic process"/>
    <property type="evidence" value="ECO:0007669"/>
    <property type="project" value="TreeGrafter"/>
</dbReference>
<dbReference type="AlphaFoldDB" id="K0SDK4"/>
<keyword evidence="3" id="KW-1185">Reference proteome</keyword>
<dbReference type="Proteomes" id="UP000266841">
    <property type="component" value="Unassembled WGS sequence"/>
</dbReference>
<proteinExistence type="predicted"/>
<feature type="region of interest" description="Disordered" evidence="1">
    <location>
        <begin position="1189"/>
        <end position="1211"/>
    </location>
</feature>
<dbReference type="Gene3D" id="2.60.120.590">
    <property type="entry name" value="Alpha-ketoglutarate-dependent dioxygenase AlkB-like"/>
    <property type="match status" value="1"/>
</dbReference>
<dbReference type="EMBL" id="AGNL01018467">
    <property type="protein sequence ID" value="EJK63049.1"/>
    <property type="molecule type" value="Genomic_DNA"/>
</dbReference>
<protein>
    <submittedName>
        <fullName evidence="2">Uncharacterized protein</fullName>
    </submittedName>
</protein>
<dbReference type="InterPro" id="IPR037151">
    <property type="entry name" value="AlkB-like_sf"/>
</dbReference>